<evidence type="ECO:0008006" key="3">
    <source>
        <dbReference type="Google" id="ProtNLM"/>
    </source>
</evidence>
<dbReference type="SUPFAM" id="SSF82784">
    <property type="entry name" value="OsmC-like"/>
    <property type="match status" value="1"/>
</dbReference>
<dbReference type="InterPro" id="IPR019953">
    <property type="entry name" value="OHR"/>
</dbReference>
<gene>
    <name evidence="1" type="ORF">ACFSUF_21310</name>
</gene>
<protein>
    <recommendedName>
        <fullName evidence="3">Organic hydroperoxide resistance protein</fullName>
    </recommendedName>
</protein>
<proteinExistence type="predicted"/>
<dbReference type="InterPro" id="IPR015946">
    <property type="entry name" value="KH_dom-like_a/b"/>
</dbReference>
<sequence length="74" mass="7929">MRLKGIKSEGVTIVSNYALGKDATEGYVLALNLDITIKGVERNVVEEIVAEAHNVCPYAKATRGNIEVISNVIG</sequence>
<name>A0ABW5PJQ3_9BACL</name>
<dbReference type="PANTHER" id="PTHR33797:SF2">
    <property type="entry name" value="ORGANIC HYDROPEROXIDE RESISTANCE PROTEIN-LIKE"/>
    <property type="match status" value="1"/>
</dbReference>
<accession>A0ABW5PJQ3</accession>
<dbReference type="Proteomes" id="UP001597541">
    <property type="component" value="Unassembled WGS sequence"/>
</dbReference>
<organism evidence="1 2">
    <name type="scientific">Paenibacillus gansuensis</name>
    <dbReference type="NCBI Taxonomy" id="306542"/>
    <lineage>
        <taxon>Bacteria</taxon>
        <taxon>Bacillati</taxon>
        <taxon>Bacillota</taxon>
        <taxon>Bacilli</taxon>
        <taxon>Bacillales</taxon>
        <taxon>Paenibacillaceae</taxon>
        <taxon>Paenibacillus</taxon>
    </lineage>
</organism>
<evidence type="ECO:0000313" key="2">
    <source>
        <dbReference type="Proteomes" id="UP001597541"/>
    </source>
</evidence>
<reference evidence="2" key="1">
    <citation type="journal article" date="2019" name="Int. J. Syst. Evol. Microbiol.">
        <title>The Global Catalogue of Microorganisms (GCM) 10K type strain sequencing project: providing services to taxonomists for standard genome sequencing and annotation.</title>
        <authorList>
            <consortium name="The Broad Institute Genomics Platform"/>
            <consortium name="The Broad Institute Genome Sequencing Center for Infectious Disease"/>
            <person name="Wu L."/>
            <person name="Ma J."/>
        </authorList>
    </citation>
    <scope>NUCLEOTIDE SEQUENCE [LARGE SCALE GENOMIC DNA]</scope>
    <source>
        <strain evidence="2">KCTC 3950</strain>
    </source>
</reference>
<dbReference type="InterPro" id="IPR036102">
    <property type="entry name" value="OsmC/Ohrsf"/>
</dbReference>
<dbReference type="PANTHER" id="PTHR33797">
    <property type="entry name" value="ORGANIC HYDROPEROXIDE RESISTANCE PROTEIN-LIKE"/>
    <property type="match status" value="1"/>
</dbReference>
<comment type="caution">
    <text evidence="1">The sequence shown here is derived from an EMBL/GenBank/DDBJ whole genome shotgun (WGS) entry which is preliminary data.</text>
</comment>
<keyword evidence="2" id="KW-1185">Reference proteome</keyword>
<dbReference type="EMBL" id="JBHUME010000015">
    <property type="protein sequence ID" value="MFD2614958.1"/>
    <property type="molecule type" value="Genomic_DNA"/>
</dbReference>
<evidence type="ECO:0000313" key="1">
    <source>
        <dbReference type="EMBL" id="MFD2614958.1"/>
    </source>
</evidence>
<dbReference type="Gene3D" id="3.30.300.20">
    <property type="match status" value="1"/>
</dbReference>